<evidence type="ECO:0000256" key="1">
    <source>
        <dbReference type="ARBA" id="ARBA00022737"/>
    </source>
</evidence>
<dbReference type="InterPro" id="IPR019734">
    <property type="entry name" value="TPR_rpt"/>
</dbReference>
<dbReference type="PROSITE" id="PS50005">
    <property type="entry name" value="TPR"/>
    <property type="match status" value="1"/>
</dbReference>
<keyword evidence="1" id="KW-0677">Repeat</keyword>
<evidence type="ECO:0000256" key="2">
    <source>
        <dbReference type="ARBA" id="ARBA00022803"/>
    </source>
</evidence>
<sequence length="453" mass="52209">MNIKTHISLFILGICLVPQFLIAQVDFNKTPDDDLGNVEDMFQEYFFEALKQKGIENYDRAIKALLKCVELDDTKAVVYFELGKNYVKLKNFGAAEEALKKAISKQPENEWFLDELYGVYYQINDYDKALKTVKQLVKFHPDYKEDLVSLYIRNKKYKAALRVLDELDSQLGNSKSRNAMRNQIYNATGDDKDRIENLKDRIANNPYNESNYLNLIYRYSEQGKKDKAYETAKRLLKQKPNSHLVHLALYKFYLDDNKAQEAIASMKKVLSSVKIKPDAKAKVLNDFVAFVKLNPEYEADLLEVTTLVSGENNGKSHAELGQYYLQKGDKINALKQYQLAFEKEGNDFSIIKNLILLQIDDKQYEKVITLAKTVLEIYPSQPIIYLANGVAFNHLNRPKDAIDTLEMGVDYVIDNKQMEADFYKQLSTAYKMTNNIAKSKAFAKKAEQVLNKQ</sequence>
<dbReference type="SMART" id="SM00028">
    <property type="entry name" value="TPR"/>
    <property type="match status" value="8"/>
</dbReference>
<dbReference type="SUPFAM" id="SSF81901">
    <property type="entry name" value="HCP-like"/>
    <property type="match status" value="1"/>
</dbReference>
<protein>
    <submittedName>
        <fullName evidence="3">TPR domain protein</fullName>
    </submittedName>
</protein>
<dbReference type="Pfam" id="PF14559">
    <property type="entry name" value="TPR_19"/>
    <property type="match status" value="1"/>
</dbReference>
<dbReference type="EMBL" id="UOEB01000292">
    <property type="protein sequence ID" value="VAV86104.1"/>
    <property type="molecule type" value="Genomic_DNA"/>
</dbReference>
<organism evidence="3">
    <name type="scientific">hydrothermal vent metagenome</name>
    <dbReference type="NCBI Taxonomy" id="652676"/>
    <lineage>
        <taxon>unclassified sequences</taxon>
        <taxon>metagenomes</taxon>
        <taxon>ecological metagenomes</taxon>
    </lineage>
</organism>
<reference evidence="3" key="1">
    <citation type="submission" date="2018-06" db="EMBL/GenBank/DDBJ databases">
        <authorList>
            <person name="Zhirakovskaya E."/>
        </authorList>
    </citation>
    <scope>NUCLEOTIDE SEQUENCE</scope>
</reference>
<dbReference type="SUPFAM" id="SSF48452">
    <property type="entry name" value="TPR-like"/>
    <property type="match status" value="1"/>
</dbReference>
<dbReference type="InterPro" id="IPR011990">
    <property type="entry name" value="TPR-like_helical_dom_sf"/>
</dbReference>
<keyword evidence="2" id="KW-0802">TPR repeat</keyword>
<accession>A0A3B0QX98</accession>
<proteinExistence type="predicted"/>
<dbReference type="AlphaFoldDB" id="A0A3B0QX98"/>
<dbReference type="InterPro" id="IPR051012">
    <property type="entry name" value="CellSynth/LPSAsmb/PSIAsmb"/>
</dbReference>
<gene>
    <name evidence="3" type="ORF">MNBD_BACTEROID02-1104</name>
</gene>
<dbReference type="Gene3D" id="1.25.40.10">
    <property type="entry name" value="Tetratricopeptide repeat domain"/>
    <property type="match status" value="3"/>
</dbReference>
<dbReference type="PANTHER" id="PTHR45586:SF1">
    <property type="entry name" value="LIPOPOLYSACCHARIDE ASSEMBLY PROTEIN B"/>
    <property type="match status" value="1"/>
</dbReference>
<name>A0A3B0QX98_9ZZZZ</name>
<dbReference type="PANTHER" id="PTHR45586">
    <property type="entry name" value="TPR REPEAT-CONTAINING PROTEIN PA4667"/>
    <property type="match status" value="1"/>
</dbReference>
<evidence type="ECO:0000313" key="3">
    <source>
        <dbReference type="EMBL" id="VAV86104.1"/>
    </source>
</evidence>